<evidence type="ECO:0000313" key="2">
    <source>
        <dbReference type="Proteomes" id="UP001140234"/>
    </source>
</evidence>
<protein>
    <submittedName>
        <fullName evidence="1">Uncharacterized protein</fullName>
    </submittedName>
</protein>
<keyword evidence="2" id="KW-1185">Reference proteome</keyword>
<accession>A0ACC1K811</accession>
<gene>
    <name evidence="1" type="ORF">IWQ57_000316</name>
</gene>
<organism evidence="1 2">
    <name type="scientific">Coemansia nantahalensis</name>
    <dbReference type="NCBI Taxonomy" id="2789366"/>
    <lineage>
        <taxon>Eukaryota</taxon>
        <taxon>Fungi</taxon>
        <taxon>Fungi incertae sedis</taxon>
        <taxon>Zoopagomycota</taxon>
        <taxon>Kickxellomycotina</taxon>
        <taxon>Kickxellomycetes</taxon>
        <taxon>Kickxellales</taxon>
        <taxon>Kickxellaceae</taxon>
        <taxon>Coemansia</taxon>
    </lineage>
</organism>
<dbReference type="Proteomes" id="UP001140234">
    <property type="component" value="Unassembled WGS sequence"/>
</dbReference>
<comment type="caution">
    <text evidence="1">The sequence shown here is derived from an EMBL/GenBank/DDBJ whole genome shotgun (WGS) entry which is preliminary data.</text>
</comment>
<proteinExistence type="predicted"/>
<dbReference type="EMBL" id="JANBUJ010000006">
    <property type="protein sequence ID" value="KAJ2775634.1"/>
    <property type="molecule type" value="Genomic_DNA"/>
</dbReference>
<name>A0ACC1K811_9FUNG</name>
<reference evidence="1" key="1">
    <citation type="submission" date="2022-07" db="EMBL/GenBank/DDBJ databases">
        <title>Phylogenomic reconstructions and comparative analyses of Kickxellomycotina fungi.</title>
        <authorList>
            <person name="Reynolds N.K."/>
            <person name="Stajich J.E."/>
            <person name="Barry K."/>
            <person name="Grigoriev I.V."/>
            <person name="Crous P."/>
            <person name="Smith M.E."/>
        </authorList>
    </citation>
    <scope>NUCLEOTIDE SEQUENCE</scope>
    <source>
        <strain evidence="1">CBS 109366</strain>
    </source>
</reference>
<sequence>MDGGTAMGLFGAVPEDIVLLILARLDPRSLDAAGQVCRFWRGIVSNDRSWQRALALTLGRRPFQRLQPGRMPSTRVDAPGWLASGRAAAATWRGEYVDRLALHKLWASAHASHQRRIEFNPRASTIDGLVVSEKHGWALAVSKTGRGAVRCLPQSGKVFAREDNTSDIVFATGMGETVDVGALATRIDRILWGLDDGRSTVTHLTRGGGLRARVVAEQRMRARVTAIAGPFDQLAQVHHDWGGSAAHCGADDLVASATAGGSVLVWSATTGRTHRVLHGARDVRLTQVAWADGGRYVVAAAEDEDAVFVWDLAAAGSAARAALVETFARVGRLRPEPCEFADGSQPPSAVFALPKGKSASAARLVLLAGDPHGDSFIVATCAGGAARMSVTGDVLATFELAPAGAESAVAVTAATWMVDVAPAQQAGQWGSGGGATPTHSPSTTSLCLDSTQAAHGVARGKEKRLLVVGDAGGGVWMFDGDGHGAVPALQRWPRLHRHAVAAVTANAAIAVSAGCDGQMHVLDPLSGRVLCADRCRSGRRSDASGGQIDPWFWSVHPALRGPRTPFEVAAAQQLAGRPADWWAGHPPERLPTAVTEVRAGYGWIVAANCMHIHAAFAGVPGKSRRLRQPRPPRQQDDLARLLEDGLAEARVESTHDRSQRLRAHELRTHVEREYEAPATELGLSADEQIAYALWLSTHGDATPPPPATGFVLDGMTEDEQLAYALQLSQQGP</sequence>
<evidence type="ECO:0000313" key="1">
    <source>
        <dbReference type="EMBL" id="KAJ2775634.1"/>
    </source>
</evidence>